<dbReference type="AlphaFoldDB" id="A0A5B3FUC9"/>
<proteinExistence type="predicted"/>
<dbReference type="RefSeq" id="WP_149887928.1">
    <property type="nucleotide sequence ID" value="NZ_DBGDOW010000017.1"/>
</dbReference>
<dbReference type="EMBL" id="VVXK01000040">
    <property type="protein sequence ID" value="KAA2364749.1"/>
    <property type="molecule type" value="Genomic_DNA"/>
</dbReference>
<reference evidence="1 2" key="1">
    <citation type="journal article" date="2019" name="Nat. Med.">
        <title>A library of human gut bacterial isolates paired with longitudinal multiomics data enables mechanistic microbiome research.</title>
        <authorList>
            <person name="Poyet M."/>
            <person name="Groussin M."/>
            <person name="Gibbons S.M."/>
            <person name="Avila-Pacheco J."/>
            <person name="Jiang X."/>
            <person name="Kearney S.M."/>
            <person name="Perrotta A.R."/>
            <person name="Berdy B."/>
            <person name="Zhao S."/>
            <person name="Lieberman T.D."/>
            <person name="Swanson P.K."/>
            <person name="Smith M."/>
            <person name="Roesemann S."/>
            <person name="Alexander J.E."/>
            <person name="Rich S.A."/>
            <person name="Livny J."/>
            <person name="Vlamakis H."/>
            <person name="Clish C."/>
            <person name="Bullock K."/>
            <person name="Deik A."/>
            <person name="Scott J."/>
            <person name="Pierce K.A."/>
            <person name="Xavier R.J."/>
            <person name="Alm E.J."/>
        </authorList>
    </citation>
    <scope>NUCLEOTIDE SEQUENCE [LARGE SCALE GENOMIC DNA]</scope>
    <source>
        <strain evidence="1 2">BIOML-A2</strain>
    </source>
</reference>
<evidence type="ECO:0000313" key="2">
    <source>
        <dbReference type="Proteomes" id="UP000323567"/>
    </source>
</evidence>
<evidence type="ECO:0008006" key="3">
    <source>
        <dbReference type="Google" id="ProtNLM"/>
    </source>
</evidence>
<dbReference type="Proteomes" id="UP000323567">
    <property type="component" value="Unassembled WGS sequence"/>
</dbReference>
<evidence type="ECO:0000313" key="1">
    <source>
        <dbReference type="EMBL" id="KAA2364749.1"/>
    </source>
</evidence>
<accession>A0A5B3FUC9</accession>
<comment type="caution">
    <text evidence="1">The sequence shown here is derived from an EMBL/GenBank/DDBJ whole genome shotgun (WGS) entry which is preliminary data.</text>
</comment>
<name>A0A5B3FUC9_9BACT</name>
<organism evidence="1 2">
    <name type="scientific">Alistipes shahii</name>
    <dbReference type="NCBI Taxonomy" id="328814"/>
    <lineage>
        <taxon>Bacteria</taxon>
        <taxon>Pseudomonadati</taxon>
        <taxon>Bacteroidota</taxon>
        <taxon>Bacteroidia</taxon>
        <taxon>Bacteroidales</taxon>
        <taxon>Rikenellaceae</taxon>
        <taxon>Alistipes</taxon>
    </lineage>
</organism>
<sequence>MNTLFVTYALDDAVESYSKISSKLKRYPDWVKLFNRAWIIKTNKSSRKVRDELSEVIENKGKIVVINITDSAWATYRIDNDLLCWMKENI</sequence>
<protein>
    <recommendedName>
        <fullName evidence="3">SinR family protein</fullName>
    </recommendedName>
</protein>
<gene>
    <name evidence="1" type="ORF">F2Y13_15390</name>
</gene>